<dbReference type="InterPro" id="IPR006070">
    <property type="entry name" value="Sua5-like_dom"/>
</dbReference>
<dbReference type="Pfam" id="PF01300">
    <property type="entry name" value="Sua5_yciO_yrdC"/>
    <property type="match status" value="1"/>
</dbReference>
<dbReference type="GO" id="GO:0003725">
    <property type="term" value="F:double-stranded RNA binding"/>
    <property type="evidence" value="ECO:0007669"/>
    <property type="project" value="InterPro"/>
</dbReference>
<evidence type="ECO:0000256" key="2">
    <source>
        <dbReference type="ARBA" id="ARBA00007663"/>
    </source>
</evidence>
<feature type="domain" description="YrdC-like" evidence="12">
    <location>
        <begin position="14"/>
        <end position="200"/>
    </location>
</feature>
<dbReference type="PANTHER" id="PTHR17490:SF16">
    <property type="entry name" value="THREONYLCARBAMOYL-AMP SYNTHASE"/>
    <property type="match status" value="1"/>
</dbReference>
<dbReference type="InterPro" id="IPR050156">
    <property type="entry name" value="TC-AMP_synthase_SUA5"/>
</dbReference>
<dbReference type="EC" id="2.7.7.87" evidence="3"/>
<dbReference type="GO" id="GO:0061710">
    <property type="term" value="F:L-threonylcarbamoyladenylate synthase"/>
    <property type="evidence" value="ECO:0007669"/>
    <property type="project" value="UniProtKB-EC"/>
</dbReference>
<accession>A0A932CLW9</accession>
<dbReference type="EMBL" id="JACPRF010000004">
    <property type="protein sequence ID" value="MBI2875271.1"/>
    <property type="molecule type" value="Genomic_DNA"/>
</dbReference>
<keyword evidence="4" id="KW-0963">Cytoplasm</keyword>
<sequence>MSRILPVDPDRPDPACVREAAAAIRSGKLVVLPTDTLYGLGTNALDEEAVRKVYQVKQRPLSKPLLILIGEEEALPALIEALPPLAERLMRAFWPGPLTLVFPASSRVLPILRGGSPGIAIRLPALPLIQSLVREAGVPITGTSANLSDRPTPPTAQGVLEELGAGVDLVLDGGPCTSQKGSTLIDLTQSVPRLLREGEISREAIEEQIGPVGW</sequence>
<evidence type="ECO:0000256" key="5">
    <source>
        <dbReference type="ARBA" id="ARBA00022679"/>
    </source>
</evidence>
<comment type="similarity">
    <text evidence="2">Belongs to the SUA5 family.</text>
</comment>
<evidence type="ECO:0000256" key="9">
    <source>
        <dbReference type="ARBA" id="ARBA00022840"/>
    </source>
</evidence>
<comment type="catalytic activity">
    <reaction evidence="11">
        <text>L-threonine + hydrogencarbonate + ATP = L-threonylcarbamoyladenylate + diphosphate + H2O</text>
        <dbReference type="Rhea" id="RHEA:36407"/>
        <dbReference type="ChEBI" id="CHEBI:15377"/>
        <dbReference type="ChEBI" id="CHEBI:17544"/>
        <dbReference type="ChEBI" id="CHEBI:30616"/>
        <dbReference type="ChEBI" id="CHEBI:33019"/>
        <dbReference type="ChEBI" id="CHEBI:57926"/>
        <dbReference type="ChEBI" id="CHEBI:73682"/>
        <dbReference type="EC" id="2.7.7.87"/>
    </reaction>
</comment>
<name>A0A932CLW9_UNCTE</name>
<dbReference type="NCBIfam" id="TIGR00057">
    <property type="entry name" value="L-threonylcarbamoyladenylate synthase"/>
    <property type="match status" value="1"/>
</dbReference>
<proteinExistence type="inferred from homology"/>
<organism evidence="13 14">
    <name type="scientific">Tectimicrobiota bacterium</name>
    <dbReference type="NCBI Taxonomy" id="2528274"/>
    <lineage>
        <taxon>Bacteria</taxon>
        <taxon>Pseudomonadati</taxon>
        <taxon>Nitrospinota/Tectimicrobiota group</taxon>
        <taxon>Candidatus Tectimicrobiota</taxon>
    </lineage>
</organism>
<keyword evidence="6" id="KW-0819">tRNA processing</keyword>
<evidence type="ECO:0000256" key="11">
    <source>
        <dbReference type="ARBA" id="ARBA00048366"/>
    </source>
</evidence>
<dbReference type="GO" id="GO:0008033">
    <property type="term" value="P:tRNA processing"/>
    <property type="evidence" value="ECO:0007669"/>
    <property type="project" value="UniProtKB-KW"/>
</dbReference>
<dbReference type="PANTHER" id="PTHR17490">
    <property type="entry name" value="SUA5"/>
    <property type="match status" value="1"/>
</dbReference>
<evidence type="ECO:0000313" key="14">
    <source>
        <dbReference type="Proteomes" id="UP000769766"/>
    </source>
</evidence>
<evidence type="ECO:0000256" key="7">
    <source>
        <dbReference type="ARBA" id="ARBA00022695"/>
    </source>
</evidence>
<comment type="subcellular location">
    <subcellularLocation>
        <location evidence="1">Cytoplasm</location>
    </subcellularLocation>
</comment>
<dbReference type="GO" id="GO:0005524">
    <property type="term" value="F:ATP binding"/>
    <property type="evidence" value="ECO:0007669"/>
    <property type="project" value="UniProtKB-KW"/>
</dbReference>
<dbReference type="InterPro" id="IPR017945">
    <property type="entry name" value="DHBP_synth_RibB-like_a/b_dom"/>
</dbReference>
<evidence type="ECO:0000256" key="3">
    <source>
        <dbReference type="ARBA" id="ARBA00012584"/>
    </source>
</evidence>
<evidence type="ECO:0000259" key="12">
    <source>
        <dbReference type="PROSITE" id="PS51163"/>
    </source>
</evidence>
<dbReference type="SUPFAM" id="SSF55821">
    <property type="entry name" value="YrdC/RibB"/>
    <property type="match status" value="1"/>
</dbReference>
<dbReference type="GO" id="GO:0000049">
    <property type="term" value="F:tRNA binding"/>
    <property type="evidence" value="ECO:0007669"/>
    <property type="project" value="TreeGrafter"/>
</dbReference>
<evidence type="ECO:0000256" key="10">
    <source>
        <dbReference type="ARBA" id="ARBA00029774"/>
    </source>
</evidence>
<evidence type="ECO:0000313" key="13">
    <source>
        <dbReference type="EMBL" id="MBI2875271.1"/>
    </source>
</evidence>
<evidence type="ECO:0000256" key="1">
    <source>
        <dbReference type="ARBA" id="ARBA00004496"/>
    </source>
</evidence>
<evidence type="ECO:0000256" key="6">
    <source>
        <dbReference type="ARBA" id="ARBA00022694"/>
    </source>
</evidence>
<keyword evidence="8" id="KW-0547">Nucleotide-binding</keyword>
<reference evidence="13" key="1">
    <citation type="submission" date="2020-07" db="EMBL/GenBank/DDBJ databases">
        <title>Huge and variable diversity of episymbiotic CPR bacteria and DPANN archaea in groundwater ecosystems.</title>
        <authorList>
            <person name="He C.Y."/>
            <person name="Keren R."/>
            <person name="Whittaker M."/>
            <person name="Farag I.F."/>
            <person name="Doudna J."/>
            <person name="Cate J.H.D."/>
            <person name="Banfield J.F."/>
        </authorList>
    </citation>
    <scope>NUCLEOTIDE SEQUENCE</scope>
    <source>
        <strain evidence="13">NC_groundwater_672_Ag_B-0.1um_62_36</strain>
    </source>
</reference>
<dbReference type="Proteomes" id="UP000769766">
    <property type="component" value="Unassembled WGS sequence"/>
</dbReference>
<evidence type="ECO:0000256" key="8">
    <source>
        <dbReference type="ARBA" id="ARBA00022741"/>
    </source>
</evidence>
<dbReference type="GO" id="GO:0005737">
    <property type="term" value="C:cytoplasm"/>
    <property type="evidence" value="ECO:0007669"/>
    <property type="project" value="UniProtKB-SubCell"/>
</dbReference>
<gene>
    <name evidence="13" type="ORF">HYY20_00125</name>
</gene>
<dbReference type="PROSITE" id="PS51163">
    <property type="entry name" value="YRDC"/>
    <property type="match status" value="1"/>
</dbReference>
<keyword evidence="9" id="KW-0067">ATP-binding</keyword>
<evidence type="ECO:0000256" key="4">
    <source>
        <dbReference type="ARBA" id="ARBA00022490"/>
    </source>
</evidence>
<protein>
    <recommendedName>
        <fullName evidence="10">L-threonylcarbamoyladenylate synthase</fullName>
        <ecNumber evidence="3">2.7.7.87</ecNumber>
    </recommendedName>
    <alternativeName>
        <fullName evidence="10">L-threonylcarbamoyladenylate synthase</fullName>
    </alternativeName>
</protein>
<comment type="caution">
    <text evidence="13">The sequence shown here is derived from an EMBL/GenBank/DDBJ whole genome shotgun (WGS) entry which is preliminary data.</text>
</comment>
<keyword evidence="7" id="KW-0548">Nucleotidyltransferase</keyword>
<dbReference type="GO" id="GO:0006450">
    <property type="term" value="P:regulation of translational fidelity"/>
    <property type="evidence" value="ECO:0007669"/>
    <property type="project" value="TreeGrafter"/>
</dbReference>
<keyword evidence="5" id="KW-0808">Transferase</keyword>
<dbReference type="Gene3D" id="3.90.870.10">
    <property type="entry name" value="DHBP synthase"/>
    <property type="match status" value="1"/>
</dbReference>
<dbReference type="AlphaFoldDB" id="A0A932CLW9"/>